<reference evidence="3 4" key="1">
    <citation type="submission" date="2018-07" db="EMBL/GenBank/DDBJ databases">
        <title>Complete genome sequence of Flavobacterium arcticum type strain SM1502T.</title>
        <authorList>
            <person name="Li Y."/>
            <person name="Li D.-D."/>
        </authorList>
    </citation>
    <scope>NUCLEOTIDE SEQUENCE [LARGE SCALE GENOMIC DNA]</scope>
    <source>
        <strain evidence="3 4">SM1502</strain>
    </source>
</reference>
<dbReference type="Pfam" id="PF06445">
    <property type="entry name" value="GyrI-like"/>
    <property type="match status" value="1"/>
</dbReference>
<dbReference type="SMART" id="SM00871">
    <property type="entry name" value="AraC_E_bind"/>
    <property type="match status" value="1"/>
</dbReference>
<dbReference type="Proteomes" id="UP000253951">
    <property type="component" value="Chromosome"/>
</dbReference>
<evidence type="ECO:0000313" key="4">
    <source>
        <dbReference type="Proteomes" id="UP000253951"/>
    </source>
</evidence>
<dbReference type="AlphaFoldDB" id="A0A345HEQ8"/>
<dbReference type="KEGG" id="fat:DVK85_12840"/>
<dbReference type="OrthoDB" id="9807923at2"/>
<dbReference type="Gene3D" id="3.20.80.10">
    <property type="entry name" value="Regulatory factor, effector binding domain"/>
    <property type="match status" value="1"/>
</dbReference>
<dbReference type="RefSeq" id="WP_114678826.1">
    <property type="nucleotide sequence ID" value="NZ_CP031188.1"/>
</dbReference>
<proteinExistence type="predicted"/>
<keyword evidence="4" id="KW-1185">Reference proteome</keyword>
<feature type="region of interest" description="Disordered" evidence="1">
    <location>
        <begin position="359"/>
        <end position="383"/>
    </location>
</feature>
<gene>
    <name evidence="3" type="ORF">DVK85_12840</name>
</gene>
<organism evidence="3 4">
    <name type="scientific">Flavobacterium arcticum</name>
    <dbReference type="NCBI Taxonomy" id="1784713"/>
    <lineage>
        <taxon>Bacteria</taxon>
        <taxon>Pseudomonadati</taxon>
        <taxon>Bacteroidota</taxon>
        <taxon>Flavobacteriia</taxon>
        <taxon>Flavobacteriales</taxon>
        <taxon>Flavobacteriaceae</taxon>
        <taxon>Flavobacterium</taxon>
    </lineage>
</organism>
<accession>A0A345HEQ8</accession>
<name>A0A345HEQ8_9FLAO</name>
<sequence>MKIAKYIFLLLLLASVAFTVFIATHDGKYEIKQSKLIKVPKTSLYNYINDYTNWNTINILADTDSTTVYTYPTDKTIGKGAIANWNTGEREGEIQTVKTVKHDSIIQYAYTDNEKQEIIWTFKDTLNSTKISVRIKGKLTFTEKAYAIIRGSIENRAEAALKQGLTKMSHFIEKELTTYNIMVMGKTIKTNNFYLGYTVTGSIENIDKNIIAVLPKLLDFIKTNRISTKGEPFVIYDKKYNRNTTKAIYTICIPIEEEIITSEGSEFEGGVLQSFPALKTTLKGDYLNLKKAWATSNKYIEEKALVIDTTRNYVEVYRNGLHQSKNPSEWITDIYFPITITDSLTKTVILPNARLTPVQQASRQEVEKTSTPASMINDTTPEN</sequence>
<feature type="domain" description="AraC effector-binding" evidence="2">
    <location>
        <begin position="184"/>
        <end position="339"/>
    </location>
</feature>
<dbReference type="InterPro" id="IPR011256">
    <property type="entry name" value="Reg_factor_effector_dom_sf"/>
</dbReference>
<dbReference type="InterPro" id="IPR029442">
    <property type="entry name" value="GyrI-like"/>
</dbReference>
<dbReference type="SUPFAM" id="SSF55136">
    <property type="entry name" value="Probable bacterial effector-binding domain"/>
    <property type="match status" value="1"/>
</dbReference>
<evidence type="ECO:0000313" key="3">
    <source>
        <dbReference type="EMBL" id="AXG75068.1"/>
    </source>
</evidence>
<evidence type="ECO:0000256" key="1">
    <source>
        <dbReference type="SAM" id="MobiDB-lite"/>
    </source>
</evidence>
<evidence type="ECO:0000259" key="2">
    <source>
        <dbReference type="SMART" id="SM00871"/>
    </source>
</evidence>
<dbReference type="InterPro" id="IPR010499">
    <property type="entry name" value="AraC_E-bd"/>
</dbReference>
<dbReference type="EMBL" id="CP031188">
    <property type="protein sequence ID" value="AXG75068.1"/>
    <property type="molecule type" value="Genomic_DNA"/>
</dbReference>
<protein>
    <recommendedName>
        <fullName evidence="2">AraC effector-binding domain-containing protein</fullName>
    </recommendedName>
</protein>